<dbReference type="GO" id="GO:0005975">
    <property type="term" value="P:carbohydrate metabolic process"/>
    <property type="evidence" value="ECO:0007669"/>
    <property type="project" value="InterPro"/>
</dbReference>
<dbReference type="EMBL" id="CAKW01000067">
    <property type="protein sequence ID" value="CCJ72399.1"/>
    <property type="molecule type" value="Genomic_DNA"/>
</dbReference>
<comment type="caution">
    <text evidence="7">The sequence shown here is derived from an EMBL/GenBank/DDBJ whole genome shotgun (WGS) entry which is preliminary data.</text>
</comment>
<gene>
    <name evidence="7" type="ORF">BN137_1767</name>
</gene>
<feature type="signal peptide" evidence="4">
    <location>
        <begin position="1"/>
        <end position="18"/>
    </location>
</feature>
<comment type="similarity">
    <text evidence="1">Belongs to the glycosyl hydrolase 2 family.</text>
</comment>
<feature type="domain" description="Beta-mannosidase-like galactose-binding" evidence="6">
    <location>
        <begin position="72"/>
        <end position="155"/>
    </location>
</feature>
<dbReference type="Proteomes" id="UP000009340">
    <property type="component" value="Unassembled WGS sequence"/>
</dbReference>
<dbReference type="Gene3D" id="3.20.20.80">
    <property type="entry name" value="Glycosidases"/>
    <property type="match status" value="1"/>
</dbReference>
<dbReference type="Gene3D" id="2.60.120.260">
    <property type="entry name" value="Galactose-binding domain-like"/>
    <property type="match status" value="1"/>
</dbReference>
<dbReference type="InterPro" id="IPR017853">
    <property type="entry name" value="GH"/>
</dbReference>
<evidence type="ECO:0000256" key="2">
    <source>
        <dbReference type="ARBA" id="ARBA00022801"/>
    </source>
</evidence>
<dbReference type="Pfam" id="PF22666">
    <property type="entry name" value="Glyco_hydro_2_N2"/>
    <property type="match status" value="1"/>
</dbReference>
<feature type="chain" id="PRO_5003916733" evidence="4">
    <location>
        <begin position="19"/>
        <end position="387"/>
    </location>
</feature>
<dbReference type="InterPro" id="IPR013783">
    <property type="entry name" value="Ig-like_fold"/>
</dbReference>
<dbReference type="InterPro" id="IPR036156">
    <property type="entry name" value="Beta-gal/glucu_dom_sf"/>
</dbReference>
<organism evidence="7 8">
    <name type="scientific">Cronobacter condimenti 1330</name>
    <dbReference type="NCBI Taxonomy" id="1073999"/>
    <lineage>
        <taxon>Bacteria</taxon>
        <taxon>Pseudomonadati</taxon>
        <taxon>Pseudomonadota</taxon>
        <taxon>Gammaproteobacteria</taxon>
        <taxon>Enterobacterales</taxon>
        <taxon>Enterobacteriaceae</taxon>
        <taxon>Cronobacter</taxon>
    </lineage>
</organism>
<name>K8A9F5_9ENTR</name>
<dbReference type="InterPro" id="IPR006102">
    <property type="entry name" value="Ig-like_GH2"/>
</dbReference>
<dbReference type="PANTHER" id="PTHR42732:SF1">
    <property type="entry name" value="BETA-MANNOSIDASE"/>
    <property type="match status" value="1"/>
</dbReference>
<dbReference type="eggNOG" id="COG3250">
    <property type="taxonomic scope" value="Bacteria"/>
</dbReference>
<evidence type="ECO:0000313" key="7">
    <source>
        <dbReference type="EMBL" id="CCJ72399.1"/>
    </source>
</evidence>
<proteinExistence type="inferred from homology"/>
<protein>
    <submittedName>
        <fullName evidence="7">Beta-mannosidase Man2</fullName>
    </submittedName>
</protein>
<dbReference type="STRING" id="1073999.AFK62_09695"/>
<dbReference type="Gene3D" id="2.60.40.10">
    <property type="entry name" value="Immunoglobulins"/>
    <property type="match status" value="1"/>
</dbReference>
<keyword evidence="2" id="KW-0378">Hydrolase</keyword>
<evidence type="ECO:0000259" key="5">
    <source>
        <dbReference type="Pfam" id="PF00703"/>
    </source>
</evidence>
<evidence type="ECO:0000256" key="3">
    <source>
        <dbReference type="ARBA" id="ARBA00023295"/>
    </source>
</evidence>
<dbReference type="SUPFAM" id="SSF49785">
    <property type="entry name" value="Galactose-binding domain-like"/>
    <property type="match status" value="1"/>
</dbReference>
<reference evidence="7" key="1">
    <citation type="submission" date="2012-07" db="EMBL/GenBank/DDBJ databases">
        <authorList>
            <person name="Cummings C."/>
        </authorList>
    </citation>
    <scope>NUCLEOTIDE SEQUENCE</scope>
    <source>
        <strain evidence="7">1330</strain>
    </source>
</reference>
<dbReference type="SUPFAM" id="SSF51445">
    <property type="entry name" value="(Trans)glycosidases"/>
    <property type="match status" value="1"/>
</dbReference>
<evidence type="ECO:0000259" key="6">
    <source>
        <dbReference type="Pfam" id="PF22666"/>
    </source>
</evidence>
<evidence type="ECO:0000313" key="8">
    <source>
        <dbReference type="Proteomes" id="UP000009340"/>
    </source>
</evidence>
<sequence length="387" mass="44065">MKRLACGVLLLMSGAIEAKPAPELTVPLPVSWSLAGDWHAHDGNDAAFAGQQGPVRDWRTLRVPANWYTAGWDHQGVLWYRHEFTLPPLPKDTMTTLQFDGVDYYAEAWLNRQPLGKHEGYFQRFSYDISDKLQRHNKLTVRVDSPFEDPKTIWPLHKTMVKGVLNQHDTRPGGAWSPSGQDANSGGIWAPVRLHLSRGVTVDNLILRPDWQHGLDRPQLRVELVYRATTAREVDLTLRARPANFAGARFEQKQKVHLNATGATPQRLTFTLPMENAQLWWPDGYGFPHLYRVSAVFHDNQGVMEQIASRTGLRQIIEQPDNKGWVLNGKRIFIKGSNYIGSPWLSEMTEEKYRRDIQLVLDMNANAIRVHGHVAGRPLYRMADEMG</sequence>
<dbReference type="InterPro" id="IPR008979">
    <property type="entry name" value="Galactose-bd-like_sf"/>
</dbReference>
<evidence type="ECO:0000256" key="4">
    <source>
        <dbReference type="SAM" id="SignalP"/>
    </source>
</evidence>
<evidence type="ECO:0000256" key="1">
    <source>
        <dbReference type="ARBA" id="ARBA00007401"/>
    </source>
</evidence>
<feature type="domain" description="Glycoside hydrolase family 2 immunoglobulin-like beta-sandwich" evidence="5">
    <location>
        <begin position="201"/>
        <end position="314"/>
    </location>
</feature>
<dbReference type="PANTHER" id="PTHR42732">
    <property type="entry name" value="BETA-GALACTOSIDASE"/>
    <property type="match status" value="1"/>
</dbReference>
<dbReference type="InterPro" id="IPR054593">
    <property type="entry name" value="Beta-mannosidase-like_N2"/>
</dbReference>
<dbReference type="Pfam" id="PF00703">
    <property type="entry name" value="Glyco_hydro_2"/>
    <property type="match status" value="1"/>
</dbReference>
<keyword evidence="4" id="KW-0732">Signal</keyword>
<dbReference type="SUPFAM" id="SSF49303">
    <property type="entry name" value="beta-Galactosidase/glucuronidase domain"/>
    <property type="match status" value="1"/>
</dbReference>
<keyword evidence="3" id="KW-0326">Glycosidase</keyword>
<accession>K8A9F5</accession>
<dbReference type="GO" id="GO:0004553">
    <property type="term" value="F:hydrolase activity, hydrolyzing O-glycosyl compounds"/>
    <property type="evidence" value="ECO:0007669"/>
    <property type="project" value="InterPro"/>
</dbReference>
<dbReference type="AlphaFoldDB" id="K8A9F5"/>
<dbReference type="InterPro" id="IPR051913">
    <property type="entry name" value="GH2_Domain-Containing"/>
</dbReference>